<evidence type="ECO:0000256" key="3">
    <source>
        <dbReference type="ARBA" id="ARBA00023136"/>
    </source>
</evidence>
<dbReference type="PANTHER" id="PTHR30429:SF1">
    <property type="entry name" value="D-METHIONINE-BINDING LIPOPROTEIN METQ-RELATED"/>
    <property type="match status" value="1"/>
</dbReference>
<reference evidence="8 9" key="1">
    <citation type="submission" date="2024-09" db="EMBL/GenBank/DDBJ databases">
        <authorList>
            <person name="Sun Q."/>
            <person name="Mori K."/>
        </authorList>
    </citation>
    <scope>NUCLEOTIDE SEQUENCE [LARGE SCALE GENOMIC DNA]</scope>
    <source>
        <strain evidence="8 9">NCAIM B.02610</strain>
    </source>
</reference>
<dbReference type="NCBIfam" id="TIGR00363">
    <property type="entry name" value="MetQ/NlpA family lipoprotein"/>
    <property type="match status" value="1"/>
</dbReference>
<keyword evidence="9" id="KW-1185">Reference proteome</keyword>
<dbReference type="CDD" id="cd13526">
    <property type="entry name" value="PBP2_lipoprotein_MetQ_like"/>
    <property type="match status" value="1"/>
</dbReference>
<keyword evidence="4" id="KW-0564">Palmitate</keyword>
<keyword evidence="2 7" id="KW-0732">Signal</keyword>
<evidence type="ECO:0000313" key="8">
    <source>
        <dbReference type="EMBL" id="MFC0473363.1"/>
    </source>
</evidence>
<evidence type="ECO:0000256" key="6">
    <source>
        <dbReference type="PIRNR" id="PIRNR002854"/>
    </source>
</evidence>
<feature type="signal peptide" evidence="7">
    <location>
        <begin position="1"/>
        <end position="19"/>
    </location>
</feature>
<dbReference type="Pfam" id="PF03180">
    <property type="entry name" value="Lipoprotein_9"/>
    <property type="match status" value="1"/>
</dbReference>
<organism evidence="8 9">
    <name type="scientific">Halalkalibacter kiskunsagensis</name>
    <dbReference type="NCBI Taxonomy" id="1548599"/>
    <lineage>
        <taxon>Bacteria</taxon>
        <taxon>Bacillati</taxon>
        <taxon>Bacillota</taxon>
        <taxon>Bacilli</taxon>
        <taxon>Bacillales</taxon>
        <taxon>Bacillaceae</taxon>
        <taxon>Halalkalibacter</taxon>
    </lineage>
</organism>
<accession>A0ABV6KJ54</accession>
<evidence type="ECO:0000256" key="7">
    <source>
        <dbReference type="SAM" id="SignalP"/>
    </source>
</evidence>
<evidence type="ECO:0000256" key="5">
    <source>
        <dbReference type="ARBA" id="ARBA00023288"/>
    </source>
</evidence>
<evidence type="ECO:0000256" key="1">
    <source>
        <dbReference type="ARBA" id="ARBA00004635"/>
    </source>
</evidence>
<dbReference type="PROSITE" id="PS51257">
    <property type="entry name" value="PROKAR_LIPOPROTEIN"/>
    <property type="match status" value="1"/>
</dbReference>
<dbReference type="Proteomes" id="UP001589838">
    <property type="component" value="Unassembled WGS sequence"/>
</dbReference>
<evidence type="ECO:0000313" key="9">
    <source>
        <dbReference type="Proteomes" id="UP001589838"/>
    </source>
</evidence>
<gene>
    <name evidence="8" type="ORF">ACFFHM_23370</name>
</gene>
<dbReference type="PIRSF" id="PIRSF002854">
    <property type="entry name" value="MetQ"/>
    <property type="match status" value="1"/>
</dbReference>
<dbReference type="InterPro" id="IPR004872">
    <property type="entry name" value="Lipoprotein_NlpA"/>
</dbReference>
<protein>
    <recommendedName>
        <fullName evidence="6">Lipoprotein</fullName>
    </recommendedName>
</protein>
<dbReference type="RefSeq" id="WP_335959819.1">
    <property type="nucleotide sequence ID" value="NZ_JAXBLX010000007.1"/>
</dbReference>
<feature type="chain" id="PRO_5047263129" description="Lipoprotein" evidence="7">
    <location>
        <begin position="20"/>
        <end position="272"/>
    </location>
</feature>
<dbReference type="PANTHER" id="PTHR30429">
    <property type="entry name" value="D-METHIONINE-BINDING LIPOPROTEIN METQ"/>
    <property type="match status" value="1"/>
</dbReference>
<keyword evidence="5 6" id="KW-0449">Lipoprotein</keyword>
<comment type="caution">
    <text evidence="8">The sequence shown here is derived from an EMBL/GenBank/DDBJ whole genome shotgun (WGS) entry which is preliminary data.</text>
</comment>
<dbReference type="SUPFAM" id="SSF53850">
    <property type="entry name" value="Periplasmic binding protein-like II"/>
    <property type="match status" value="1"/>
</dbReference>
<dbReference type="Gene3D" id="3.40.190.10">
    <property type="entry name" value="Periplasmic binding protein-like II"/>
    <property type="match status" value="2"/>
</dbReference>
<comment type="similarity">
    <text evidence="6">Belongs to the nlpA lipoprotein family.</text>
</comment>
<comment type="subcellular location">
    <subcellularLocation>
        <location evidence="1">Membrane</location>
        <topology evidence="1">Lipid-anchor</topology>
    </subcellularLocation>
</comment>
<keyword evidence="3" id="KW-0472">Membrane</keyword>
<sequence>MKKVLISALTALSMIGLVACGGGDGDAGTGELPEDKLKVGVTAGPHEQIMEKVSELAAEEGLELDVTVFTEYVMPNVALDEKELDLNSFQHKPYLDNFKEDRNLDLIEVATTVNFPMGIYSVEVSDVAELQEGDKVGLPNDPTNGARALILFEIAGLIKLDPDAGVAATVNDITDNPHNLEFVELEASQIPRQLDELAAAAINTNFAIEHGFVPTEDSIYIEPSDSPWVNVIAVRTENENDAVVQKFIEIYQSEEVKQFIEEEFAGSVVASW</sequence>
<name>A0ABV6KJ54_9BACI</name>
<evidence type="ECO:0000256" key="2">
    <source>
        <dbReference type="ARBA" id="ARBA00022729"/>
    </source>
</evidence>
<dbReference type="EMBL" id="JBHLUX010000093">
    <property type="protein sequence ID" value="MFC0473363.1"/>
    <property type="molecule type" value="Genomic_DNA"/>
</dbReference>
<evidence type="ECO:0000256" key="4">
    <source>
        <dbReference type="ARBA" id="ARBA00023139"/>
    </source>
</evidence>
<proteinExistence type="inferred from homology"/>